<dbReference type="EMBL" id="FNEB01000005">
    <property type="protein sequence ID" value="SDI78251.1"/>
    <property type="molecule type" value="Genomic_DNA"/>
</dbReference>
<dbReference type="STRING" id="490829.SAMN05421850_105165"/>
<keyword evidence="2" id="KW-0808">Transferase</keyword>
<evidence type="ECO:0000313" key="4">
    <source>
        <dbReference type="EMBL" id="SDI78251.1"/>
    </source>
</evidence>
<dbReference type="InterPro" id="IPR029063">
    <property type="entry name" value="SAM-dependent_MTases_sf"/>
</dbReference>
<dbReference type="RefSeq" id="WP_090028780.1">
    <property type="nucleotide sequence ID" value="NZ_FNEB01000005.1"/>
</dbReference>
<sequence length="274" mass="29827">MTDVPRLTDRSALERNRARANRKGAALFLHEVARDEIDDRLSMVNRTFTNPAIITGFPDFWAAHWPQAKIVPDDEVLDLEPAAHDLVIHAMSLHWANDPVGQVIQCRRALKADGLFLAVAFGGQTLADLRTALAEAESRVTGGLSPRIAPMAEIRDMGALLQRAGLALPVADAVPLRVSYPDTLALMRDLRAMGEGNALQARLRHPTRPQVLTQAAAIHAELAAGEDGRITETYEIVVLTGWAPDDSQPQPLRPGSAQTRLAEALGTKETPLRD</sequence>
<dbReference type="AlphaFoldDB" id="A0A1G8ND93"/>
<protein>
    <recommendedName>
        <fullName evidence="6">Methyltransferase domain-containing protein</fullName>
    </recommendedName>
</protein>
<evidence type="ECO:0000313" key="5">
    <source>
        <dbReference type="Proteomes" id="UP000199340"/>
    </source>
</evidence>
<dbReference type="InterPro" id="IPR050602">
    <property type="entry name" value="Malonyl-ACP_OMT"/>
</dbReference>
<dbReference type="GO" id="GO:0008168">
    <property type="term" value="F:methyltransferase activity"/>
    <property type="evidence" value="ECO:0007669"/>
    <property type="project" value="UniProtKB-KW"/>
</dbReference>
<keyword evidence="5" id="KW-1185">Reference proteome</keyword>
<dbReference type="GO" id="GO:0032259">
    <property type="term" value="P:methylation"/>
    <property type="evidence" value="ECO:0007669"/>
    <property type="project" value="UniProtKB-KW"/>
</dbReference>
<evidence type="ECO:0008006" key="6">
    <source>
        <dbReference type="Google" id="ProtNLM"/>
    </source>
</evidence>
<feature type="region of interest" description="Disordered" evidence="3">
    <location>
        <begin position="243"/>
        <end position="274"/>
    </location>
</feature>
<dbReference type="Gene3D" id="3.40.50.150">
    <property type="entry name" value="Vaccinia Virus protein VP39"/>
    <property type="match status" value="1"/>
</dbReference>
<evidence type="ECO:0000256" key="1">
    <source>
        <dbReference type="ARBA" id="ARBA00022603"/>
    </source>
</evidence>
<name>A0A1G8ND93_9RHOB</name>
<dbReference type="OrthoDB" id="9793723at2"/>
<dbReference type="PANTHER" id="PTHR13090:SF1">
    <property type="entry name" value="ARGININE-HYDROXYLASE NDUFAF5, MITOCHONDRIAL"/>
    <property type="match status" value="1"/>
</dbReference>
<keyword evidence="1" id="KW-0489">Methyltransferase</keyword>
<dbReference type="SUPFAM" id="SSF53335">
    <property type="entry name" value="S-adenosyl-L-methionine-dependent methyltransferases"/>
    <property type="match status" value="1"/>
</dbReference>
<dbReference type="Proteomes" id="UP000199340">
    <property type="component" value="Unassembled WGS sequence"/>
</dbReference>
<dbReference type="PANTHER" id="PTHR13090">
    <property type="entry name" value="ARGININE-HYDROXYLASE NDUFAF5, MITOCHONDRIAL"/>
    <property type="match status" value="1"/>
</dbReference>
<evidence type="ECO:0000256" key="3">
    <source>
        <dbReference type="SAM" id="MobiDB-lite"/>
    </source>
</evidence>
<gene>
    <name evidence="4" type="ORF">SAMN05421850_105165</name>
</gene>
<accession>A0A1G8ND93</accession>
<evidence type="ECO:0000256" key="2">
    <source>
        <dbReference type="ARBA" id="ARBA00022679"/>
    </source>
</evidence>
<organism evidence="4 5">
    <name type="scientific">Lutimaribacter saemankumensis</name>
    <dbReference type="NCBI Taxonomy" id="490829"/>
    <lineage>
        <taxon>Bacteria</taxon>
        <taxon>Pseudomonadati</taxon>
        <taxon>Pseudomonadota</taxon>
        <taxon>Alphaproteobacteria</taxon>
        <taxon>Rhodobacterales</taxon>
        <taxon>Roseobacteraceae</taxon>
        <taxon>Lutimaribacter</taxon>
    </lineage>
</organism>
<proteinExistence type="predicted"/>
<reference evidence="4 5" key="1">
    <citation type="submission" date="2016-10" db="EMBL/GenBank/DDBJ databases">
        <authorList>
            <person name="de Groot N.N."/>
        </authorList>
    </citation>
    <scope>NUCLEOTIDE SEQUENCE [LARGE SCALE GENOMIC DNA]</scope>
    <source>
        <strain evidence="4 5">DSM 28010</strain>
    </source>
</reference>